<organism evidence="2 3">
    <name type="scientific">Rehmannia glutinosa</name>
    <name type="common">Chinese foxglove</name>
    <dbReference type="NCBI Taxonomy" id="99300"/>
    <lineage>
        <taxon>Eukaryota</taxon>
        <taxon>Viridiplantae</taxon>
        <taxon>Streptophyta</taxon>
        <taxon>Embryophyta</taxon>
        <taxon>Tracheophyta</taxon>
        <taxon>Spermatophyta</taxon>
        <taxon>Magnoliopsida</taxon>
        <taxon>eudicotyledons</taxon>
        <taxon>Gunneridae</taxon>
        <taxon>Pentapetalae</taxon>
        <taxon>asterids</taxon>
        <taxon>lamiids</taxon>
        <taxon>Lamiales</taxon>
        <taxon>Orobanchaceae</taxon>
        <taxon>Rehmannieae</taxon>
        <taxon>Rehmannia</taxon>
    </lineage>
</organism>
<feature type="compositionally biased region" description="Acidic residues" evidence="1">
    <location>
        <begin position="130"/>
        <end position="144"/>
    </location>
</feature>
<protein>
    <submittedName>
        <fullName evidence="2">Uncharacterized protein</fullName>
    </submittedName>
</protein>
<comment type="caution">
    <text evidence="2">The sequence shown here is derived from an EMBL/GenBank/DDBJ whole genome shotgun (WGS) entry which is preliminary data.</text>
</comment>
<reference evidence="2 3" key="1">
    <citation type="journal article" date="2021" name="Comput. Struct. Biotechnol. J.">
        <title>De novo genome assembly of the potent medicinal plant Rehmannia glutinosa using nanopore technology.</title>
        <authorList>
            <person name="Ma L."/>
            <person name="Dong C."/>
            <person name="Song C."/>
            <person name="Wang X."/>
            <person name="Zheng X."/>
            <person name="Niu Y."/>
            <person name="Chen S."/>
            <person name="Feng W."/>
        </authorList>
    </citation>
    <scope>NUCLEOTIDE SEQUENCE [LARGE SCALE GENOMIC DNA]</scope>
    <source>
        <strain evidence="2">DH-2019</strain>
    </source>
</reference>
<feature type="compositionally biased region" description="Acidic residues" evidence="1">
    <location>
        <begin position="107"/>
        <end position="121"/>
    </location>
</feature>
<dbReference type="Proteomes" id="UP001318860">
    <property type="component" value="Unassembled WGS sequence"/>
</dbReference>
<evidence type="ECO:0000256" key="1">
    <source>
        <dbReference type="SAM" id="MobiDB-lite"/>
    </source>
</evidence>
<proteinExistence type="predicted"/>
<dbReference type="PANTHER" id="PTHR34947:SF3">
    <property type="entry name" value="TRANSMEMBRANE PROTEIN"/>
    <property type="match status" value="1"/>
</dbReference>
<accession>A0ABR0VF39</accession>
<gene>
    <name evidence="2" type="ORF">DH2020_033230</name>
</gene>
<keyword evidence="3" id="KW-1185">Reference proteome</keyword>
<dbReference type="EMBL" id="JABTTQ020001231">
    <property type="protein sequence ID" value="KAK6133020.1"/>
    <property type="molecule type" value="Genomic_DNA"/>
</dbReference>
<dbReference type="PANTHER" id="PTHR34947">
    <property type="entry name" value="TRANSMEMBRANE PROTEIN"/>
    <property type="match status" value="1"/>
</dbReference>
<feature type="region of interest" description="Disordered" evidence="1">
    <location>
        <begin position="107"/>
        <end position="147"/>
    </location>
</feature>
<evidence type="ECO:0000313" key="3">
    <source>
        <dbReference type="Proteomes" id="UP001318860"/>
    </source>
</evidence>
<sequence length="184" mass="21470">MNYYFSSDLFILLSRVMNSKNSIFLICNGLLFILAKTSGCVRSSPSYPSGFDLNDVLQKEIIESEVPIVEKHVILEELSVEEEEDNEEEFECSSEKSKEVSIFINTESDEEEEEEVVENDESESKSCWLFDDDEKEEEDEDETEMLSTEELNQKFENFIRRMKEEFRINEARQQLVVVNLQIGS</sequence>
<evidence type="ECO:0000313" key="2">
    <source>
        <dbReference type="EMBL" id="KAK6133020.1"/>
    </source>
</evidence>
<name>A0ABR0VF39_REHGL</name>